<keyword evidence="5" id="KW-1185">Reference proteome</keyword>
<dbReference type="Pfam" id="PF05036">
    <property type="entry name" value="SPOR"/>
    <property type="match status" value="1"/>
</dbReference>
<feature type="compositionally biased region" description="Low complexity" evidence="1">
    <location>
        <begin position="236"/>
        <end position="254"/>
    </location>
</feature>
<dbReference type="SUPFAM" id="SSF110997">
    <property type="entry name" value="Sporulation related repeat"/>
    <property type="match status" value="1"/>
</dbReference>
<dbReference type="SUPFAM" id="SSF81901">
    <property type="entry name" value="HCP-like"/>
    <property type="match status" value="1"/>
</dbReference>
<feature type="region of interest" description="Disordered" evidence="1">
    <location>
        <begin position="199"/>
        <end position="254"/>
    </location>
</feature>
<dbReference type="PANTHER" id="PTHR45011:SF1">
    <property type="entry name" value="DAP3-BINDING CELL DEATH ENHANCER 1"/>
    <property type="match status" value="1"/>
</dbReference>
<dbReference type="InterPro" id="IPR052748">
    <property type="entry name" value="ISR_Activator"/>
</dbReference>
<gene>
    <name evidence="4" type="ORF">K7G82_02345</name>
</gene>
<feature type="signal peptide" evidence="2">
    <location>
        <begin position="1"/>
        <end position="22"/>
    </location>
</feature>
<feature type="domain" description="SPOR" evidence="3">
    <location>
        <begin position="255"/>
        <end position="334"/>
    </location>
</feature>
<dbReference type="Gene3D" id="1.25.40.10">
    <property type="entry name" value="Tetratricopeptide repeat domain"/>
    <property type="match status" value="1"/>
</dbReference>
<dbReference type="InterPro" id="IPR036680">
    <property type="entry name" value="SPOR-like_sf"/>
</dbReference>
<organism evidence="4 5">
    <name type="scientific">Sphingomonas colocasiae</name>
    <dbReference type="NCBI Taxonomy" id="1848973"/>
    <lineage>
        <taxon>Bacteria</taxon>
        <taxon>Pseudomonadati</taxon>
        <taxon>Pseudomonadota</taxon>
        <taxon>Alphaproteobacteria</taxon>
        <taxon>Sphingomonadales</taxon>
        <taxon>Sphingomonadaceae</taxon>
        <taxon>Sphingomonas</taxon>
    </lineage>
</organism>
<dbReference type="InterPro" id="IPR006597">
    <property type="entry name" value="Sel1-like"/>
</dbReference>
<evidence type="ECO:0000256" key="2">
    <source>
        <dbReference type="SAM" id="SignalP"/>
    </source>
</evidence>
<accession>A0ABS7PIR2</accession>
<comment type="caution">
    <text evidence="4">The sequence shown here is derived from an EMBL/GenBank/DDBJ whole genome shotgun (WGS) entry which is preliminary data.</text>
</comment>
<evidence type="ECO:0000259" key="3">
    <source>
        <dbReference type="PROSITE" id="PS51724"/>
    </source>
</evidence>
<feature type="compositionally biased region" description="Pro residues" evidence="1">
    <location>
        <begin position="214"/>
        <end position="235"/>
    </location>
</feature>
<evidence type="ECO:0000313" key="5">
    <source>
        <dbReference type="Proteomes" id="UP000706039"/>
    </source>
</evidence>
<dbReference type="PROSITE" id="PS51724">
    <property type="entry name" value="SPOR"/>
    <property type="match status" value="1"/>
</dbReference>
<dbReference type="InterPro" id="IPR011990">
    <property type="entry name" value="TPR-like_helical_dom_sf"/>
</dbReference>
<keyword evidence="2" id="KW-0732">Signal</keyword>
<proteinExistence type="predicted"/>
<dbReference type="Gene3D" id="3.30.70.1070">
    <property type="entry name" value="Sporulation related repeat"/>
    <property type="match status" value="1"/>
</dbReference>
<dbReference type="Proteomes" id="UP000706039">
    <property type="component" value="Unassembled WGS sequence"/>
</dbReference>
<dbReference type="Pfam" id="PF08238">
    <property type="entry name" value="Sel1"/>
    <property type="match status" value="3"/>
</dbReference>
<evidence type="ECO:0000256" key="1">
    <source>
        <dbReference type="SAM" id="MobiDB-lite"/>
    </source>
</evidence>
<dbReference type="RefSeq" id="WP_222988200.1">
    <property type="nucleotide sequence ID" value="NZ_JAINVV010000001.1"/>
</dbReference>
<dbReference type="EMBL" id="JAINVV010000001">
    <property type="protein sequence ID" value="MBY8821113.1"/>
    <property type="molecule type" value="Genomic_DNA"/>
</dbReference>
<dbReference type="InterPro" id="IPR007730">
    <property type="entry name" value="SPOR-like_dom"/>
</dbReference>
<protein>
    <submittedName>
        <fullName evidence="4">SPOR domain-containing protein</fullName>
    </submittedName>
</protein>
<feature type="chain" id="PRO_5045799101" evidence="2">
    <location>
        <begin position="23"/>
        <end position="334"/>
    </location>
</feature>
<dbReference type="PANTHER" id="PTHR45011">
    <property type="entry name" value="DAP3-BINDING CELL DEATH ENHANCER 1"/>
    <property type="match status" value="1"/>
</dbReference>
<evidence type="ECO:0000313" key="4">
    <source>
        <dbReference type="EMBL" id="MBY8821113.1"/>
    </source>
</evidence>
<name>A0ABS7PIR2_9SPHN</name>
<reference evidence="4 5" key="1">
    <citation type="submission" date="2021-08" db="EMBL/GenBank/DDBJ databases">
        <authorList>
            <person name="Tuo L."/>
        </authorList>
    </citation>
    <scope>NUCLEOTIDE SEQUENCE [LARGE SCALE GENOMIC DNA]</scope>
    <source>
        <strain evidence="4 5">JCM 31229</strain>
    </source>
</reference>
<dbReference type="SMART" id="SM00671">
    <property type="entry name" value="SEL1"/>
    <property type="match status" value="3"/>
</dbReference>
<sequence>MRLVGMMGLGLALASLTAPALADVKAGVDAWQRGDYAAAIKEWRPAAIAGDPDAQFNLAQAYKLGRGLPVDLKQAESWYQKAAAQGHIQAADNYGLILFQNGNRKEALPWIQKSADRGEPRAQYVLGTALFNGDLTEKDWIRAYALMTRASSAGLPQASTTLAQMDQYIPLDQRQKGTALARDLELKAARPQSAAIAAAELPPSQPAMKGPGTSYPPPGQPAPAPVTRPAAPPPARTQAAATPAAPKPMATVATPARSGPWRIQLGAFSEPGRAKALWSSLERNVSGLGGLQPFMVKAGAITKLQAGPFQTKAQAESQCAAVKRSGQACLAVKA</sequence>